<dbReference type="CDD" id="cd00683">
    <property type="entry name" value="Trans_IPPS_HH"/>
    <property type="match status" value="1"/>
</dbReference>
<dbReference type="InterPro" id="IPR019845">
    <property type="entry name" value="Squalene/phytoene_synthase_CS"/>
</dbReference>
<dbReference type="AlphaFoldDB" id="A0A1G6YEW3"/>
<sequence>MRAKPVLPAADLAACRALLRGGSRSFHAAGKLLPARIHAPATALYAFCRIADDAIDEGGDAAALAALHARLDAAYAGRPHPEPADRAFAAVIAHYAIPRALPEALLDGFAWDQSGRRYETLAELEAYAARVAGSVGAMMALLMEERRPEVLARACDLGVAMQLSNIARDVGEDARSGRLYLPLAWMREAGLDPEAWLAAPAFDARLAGVVGRLLAAADELYRRAEGGIACLPLACRPGIGAARVIYAEIGRAVERRGLDSVSHRATVSGRRKAVLLARSLGALMMPRRAVGAPPLEATRFLVEAAVAASPPRLRGRLPARSFDERVAWLVGLFTRLQQQELGRNG</sequence>
<gene>
    <name evidence="6" type="ORF">SAMN04487779_101441</name>
</gene>
<dbReference type="InterPro" id="IPR044843">
    <property type="entry name" value="Trans_IPPS_bact-type"/>
</dbReference>
<dbReference type="PROSITE" id="PS01045">
    <property type="entry name" value="SQUALEN_PHYTOEN_SYN_2"/>
    <property type="match status" value="1"/>
</dbReference>
<dbReference type="GO" id="GO:0016117">
    <property type="term" value="P:carotenoid biosynthetic process"/>
    <property type="evidence" value="ECO:0007669"/>
    <property type="project" value="UniProtKB-KW"/>
</dbReference>
<comment type="cofactor">
    <cofactor evidence="5">
        <name>ATP</name>
        <dbReference type="ChEBI" id="CHEBI:30616"/>
    </cofactor>
</comment>
<dbReference type="SFLD" id="SFLDS00005">
    <property type="entry name" value="Isoprenoid_Synthase_Type_I"/>
    <property type="match status" value="1"/>
</dbReference>
<dbReference type="EMBL" id="FMZX01000014">
    <property type="protein sequence ID" value="SDD89024.1"/>
    <property type="molecule type" value="Genomic_DNA"/>
</dbReference>
<keyword evidence="3" id="KW-0808">Transferase</keyword>
<organism evidence="6 7">
    <name type="scientific">Belnapia rosea</name>
    <dbReference type="NCBI Taxonomy" id="938405"/>
    <lineage>
        <taxon>Bacteria</taxon>
        <taxon>Pseudomonadati</taxon>
        <taxon>Pseudomonadota</taxon>
        <taxon>Alphaproteobacteria</taxon>
        <taxon>Acetobacterales</taxon>
        <taxon>Roseomonadaceae</taxon>
        <taxon>Belnapia</taxon>
    </lineage>
</organism>
<proteinExistence type="inferred from homology"/>
<dbReference type="SFLD" id="SFLDG01018">
    <property type="entry name" value="Squalene/Phytoene_Synthase_Lik"/>
    <property type="match status" value="1"/>
</dbReference>
<comment type="similarity">
    <text evidence="2">Belongs to the phytoene/squalene synthase family.</text>
</comment>
<dbReference type="RefSeq" id="WP_090664346.1">
    <property type="nucleotide sequence ID" value="NZ_FMZX01000014.1"/>
</dbReference>
<dbReference type="InterPro" id="IPR002060">
    <property type="entry name" value="Squ/phyt_synthse"/>
</dbReference>
<dbReference type="Pfam" id="PF00494">
    <property type="entry name" value="SQS_PSY"/>
    <property type="match status" value="1"/>
</dbReference>
<evidence type="ECO:0000256" key="4">
    <source>
        <dbReference type="ARBA" id="ARBA00022746"/>
    </source>
</evidence>
<accession>A0A1G6YEW3</accession>
<evidence type="ECO:0000256" key="5">
    <source>
        <dbReference type="ARBA" id="ARBA00053028"/>
    </source>
</evidence>
<dbReference type="FunFam" id="1.10.600.10:FF:000020">
    <property type="entry name" value="Phytoene synthase"/>
    <property type="match status" value="1"/>
</dbReference>
<dbReference type="STRING" id="938405.SAMN02927895_03942"/>
<dbReference type="SUPFAM" id="SSF48576">
    <property type="entry name" value="Terpenoid synthases"/>
    <property type="match status" value="1"/>
</dbReference>
<dbReference type="PANTHER" id="PTHR31480">
    <property type="entry name" value="BIFUNCTIONAL LYCOPENE CYCLASE/PHYTOENE SYNTHASE"/>
    <property type="match status" value="1"/>
</dbReference>
<evidence type="ECO:0000313" key="7">
    <source>
        <dbReference type="Proteomes" id="UP000198925"/>
    </source>
</evidence>
<keyword evidence="4" id="KW-0125">Carotenoid biosynthesis</keyword>
<evidence type="ECO:0000313" key="6">
    <source>
        <dbReference type="EMBL" id="SDD89024.1"/>
    </source>
</evidence>
<dbReference type="GO" id="GO:0051996">
    <property type="term" value="F:squalene synthase [NAD(P)H] activity"/>
    <property type="evidence" value="ECO:0007669"/>
    <property type="project" value="InterPro"/>
</dbReference>
<evidence type="ECO:0000256" key="2">
    <source>
        <dbReference type="ARBA" id="ARBA00006251"/>
    </source>
</evidence>
<dbReference type="SFLD" id="SFLDG01212">
    <property type="entry name" value="Phytoene_synthase_like"/>
    <property type="match status" value="1"/>
</dbReference>
<evidence type="ECO:0000256" key="3">
    <source>
        <dbReference type="ARBA" id="ARBA00022679"/>
    </source>
</evidence>
<keyword evidence="7" id="KW-1185">Reference proteome</keyword>
<dbReference type="Gene3D" id="1.10.600.10">
    <property type="entry name" value="Farnesyl Diphosphate Synthase"/>
    <property type="match status" value="1"/>
</dbReference>
<dbReference type="Proteomes" id="UP000198925">
    <property type="component" value="Unassembled WGS sequence"/>
</dbReference>
<protein>
    <submittedName>
        <fullName evidence="6">Phytoene synthase</fullName>
    </submittedName>
</protein>
<evidence type="ECO:0000256" key="1">
    <source>
        <dbReference type="ARBA" id="ARBA00004684"/>
    </source>
</evidence>
<comment type="pathway">
    <text evidence="1">Carotenoid biosynthesis; phytoene biosynthesis.</text>
</comment>
<name>A0A1G6YEW3_9PROT</name>
<dbReference type="InterPro" id="IPR008949">
    <property type="entry name" value="Isoprenoid_synthase_dom_sf"/>
</dbReference>
<dbReference type="InterPro" id="IPR033904">
    <property type="entry name" value="Trans_IPPS_HH"/>
</dbReference>
<reference evidence="6 7" key="1">
    <citation type="submission" date="2016-10" db="EMBL/GenBank/DDBJ databases">
        <authorList>
            <person name="de Groot N.N."/>
        </authorList>
    </citation>
    <scope>NUCLEOTIDE SEQUENCE [LARGE SCALE GENOMIC DNA]</scope>
    <source>
        <strain evidence="6 7">CPCC 100156</strain>
    </source>
</reference>
<dbReference type="GO" id="GO:0004311">
    <property type="term" value="F:geranylgeranyl diphosphate synthase activity"/>
    <property type="evidence" value="ECO:0007669"/>
    <property type="project" value="InterPro"/>
</dbReference>